<name>A0A8I6SAQ5_CIMLE</name>
<dbReference type="AlphaFoldDB" id="A0A8I6SAQ5"/>
<keyword evidence="3" id="KW-1185">Reference proteome</keyword>
<protein>
    <recommendedName>
        <fullName evidence="1">Reverse transcriptase domain-containing protein</fullName>
    </recommendedName>
</protein>
<dbReference type="OrthoDB" id="6628643at2759"/>
<sequence length="106" mass="12378">MFLNREHVLVVFFDLEKAYDTTWRYVILQKCHDFGLRGQLPRFLRCFLENRRFRVELGTVPSEDYVQENDIPQGSVMSVALFLVAVNGIADGIPPQIKRMLFVDDL</sequence>
<reference evidence="2" key="1">
    <citation type="submission" date="2022-01" db="UniProtKB">
        <authorList>
            <consortium name="EnsemblMetazoa"/>
        </authorList>
    </citation>
    <scope>IDENTIFICATION</scope>
</reference>
<dbReference type="OMA" id="QENDIPQ"/>
<dbReference type="PANTHER" id="PTHR33332">
    <property type="entry name" value="REVERSE TRANSCRIPTASE DOMAIN-CONTAINING PROTEIN"/>
    <property type="match status" value="1"/>
</dbReference>
<dbReference type="PROSITE" id="PS50878">
    <property type="entry name" value="RT_POL"/>
    <property type="match status" value="1"/>
</dbReference>
<dbReference type="KEGG" id="clec:106672656"/>
<accession>A0A8I6SAQ5</accession>
<organism evidence="2 3">
    <name type="scientific">Cimex lectularius</name>
    <name type="common">Bed bug</name>
    <name type="synonym">Acanthia lectularia</name>
    <dbReference type="NCBI Taxonomy" id="79782"/>
    <lineage>
        <taxon>Eukaryota</taxon>
        <taxon>Metazoa</taxon>
        <taxon>Ecdysozoa</taxon>
        <taxon>Arthropoda</taxon>
        <taxon>Hexapoda</taxon>
        <taxon>Insecta</taxon>
        <taxon>Pterygota</taxon>
        <taxon>Neoptera</taxon>
        <taxon>Paraneoptera</taxon>
        <taxon>Hemiptera</taxon>
        <taxon>Heteroptera</taxon>
        <taxon>Panheteroptera</taxon>
        <taxon>Cimicomorpha</taxon>
        <taxon>Cimicidae</taxon>
        <taxon>Cimex</taxon>
    </lineage>
</organism>
<proteinExistence type="predicted"/>
<dbReference type="RefSeq" id="XP_014259728.1">
    <property type="nucleotide sequence ID" value="XM_014404242.1"/>
</dbReference>
<dbReference type="EnsemblMetazoa" id="XM_014404242.1">
    <property type="protein sequence ID" value="XP_014259728.1"/>
    <property type="gene ID" value="LOC106672656"/>
</dbReference>
<dbReference type="GeneID" id="106672656"/>
<dbReference type="InterPro" id="IPR000477">
    <property type="entry name" value="RT_dom"/>
</dbReference>
<dbReference type="Pfam" id="PF00078">
    <property type="entry name" value="RVT_1"/>
    <property type="match status" value="1"/>
</dbReference>
<dbReference type="Proteomes" id="UP000494040">
    <property type="component" value="Unassembled WGS sequence"/>
</dbReference>
<evidence type="ECO:0000313" key="2">
    <source>
        <dbReference type="EnsemblMetazoa" id="XP_014259728.1"/>
    </source>
</evidence>
<evidence type="ECO:0000313" key="3">
    <source>
        <dbReference type="Proteomes" id="UP000494040"/>
    </source>
</evidence>
<feature type="domain" description="Reverse transcriptase" evidence="1">
    <location>
        <begin position="1"/>
        <end position="106"/>
    </location>
</feature>
<evidence type="ECO:0000259" key="1">
    <source>
        <dbReference type="PROSITE" id="PS50878"/>
    </source>
</evidence>